<dbReference type="EMBL" id="VSRR010002485">
    <property type="protein sequence ID" value="MPC31688.1"/>
    <property type="molecule type" value="Genomic_DNA"/>
</dbReference>
<gene>
    <name evidence="1" type="ORF">E2C01_024984</name>
</gene>
<accession>A0A5B7EDW5</accession>
<organism evidence="1 2">
    <name type="scientific">Portunus trituberculatus</name>
    <name type="common">Swimming crab</name>
    <name type="synonym">Neptunus trituberculatus</name>
    <dbReference type="NCBI Taxonomy" id="210409"/>
    <lineage>
        <taxon>Eukaryota</taxon>
        <taxon>Metazoa</taxon>
        <taxon>Ecdysozoa</taxon>
        <taxon>Arthropoda</taxon>
        <taxon>Crustacea</taxon>
        <taxon>Multicrustacea</taxon>
        <taxon>Malacostraca</taxon>
        <taxon>Eumalacostraca</taxon>
        <taxon>Eucarida</taxon>
        <taxon>Decapoda</taxon>
        <taxon>Pleocyemata</taxon>
        <taxon>Brachyura</taxon>
        <taxon>Eubrachyura</taxon>
        <taxon>Portunoidea</taxon>
        <taxon>Portunidae</taxon>
        <taxon>Portuninae</taxon>
        <taxon>Portunus</taxon>
    </lineage>
</organism>
<keyword evidence="2" id="KW-1185">Reference proteome</keyword>
<reference evidence="1 2" key="1">
    <citation type="submission" date="2019-05" db="EMBL/GenBank/DDBJ databases">
        <title>Another draft genome of Portunus trituberculatus and its Hox gene families provides insights of decapod evolution.</title>
        <authorList>
            <person name="Jeong J.-H."/>
            <person name="Song I."/>
            <person name="Kim S."/>
            <person name="Choi T."/>
            <person name="Kim D."/>
            <person name="Ryu S."/>
            <person name="Kim W."/>
        </authorList>
    </citation>
    <scope>NUCLEOTIDE SEQUENCE [LARGE SCALE GENOMIC DNA]</scope>
    <source>
        <tissue evidence="1">Muscle</tissue>
    </source>
</reference>
<comment type="caution">
    <text evidence="1">The sequence shown here is derived from an EMBL/GenBank/DDBJ whole genome shotgun (WGS) entry which is preliminary data.</text>
</comment>
<protein>
    <submittedName>
        <fullName evidence="1">Uncharacterized protein</fullName>
    </submittedName>
</protein>
<dbReference type="AlphaFoldDB" id="A0A5B7EDW5"/>
<evidence type="ECO:0000313" key="2">
    <source>
        <dbReference type="Proteomes" id="UP000324222"/>
    </source>
</evidence>
<sequence>MSNLKSLKTASESGISVLSLASTLLKTSISCTETKDNAVPWLLPLAVRPTRIFCIAGMTKAPVFPDPVLARASKSFPSNM</sequence>
<proteinExistence type="predicted"/>
<evidence type="ECO:0000313" key="1">
    <source>
        <dbReference type="EMBL" id="MPC31688.1"/>
    </source>
</evidence>
<name>A0A5B7EDW5_PORTR</name>
<dbReference type="Proteomes" id="UP000324222">
    <property type="component" value="Unassembled WGS sequence"/>
</dbReference>